<proteinExistence type="predicted"/>
<dbReference type="Proteomes" id="UP001652661">
    <property type="component" value="Chromosome X"/>
</dbReference>
<sequence length="285" mass="32299">MFNVNTSLQESAAPLEVENANSPTNSQFHEQRLVEQFCRQTQLLKLVEGSAERFVEHYRRTRRPEDLLAPVQVRLDFDYAHLLEQAPRLLQLVLEEPLQFGEAVRYTVYGLVRARLKTAGLKAIDIGQLHAQWRLVGLPYTPCLQFEPRDQCLRLGLSQVQGILAAYTPRETLVLQSIWFCSSGCMRNAIQTSSTDAPLCSGCSRPMSEYQKLRVTETFRLLAILPCSAVQTPRLLGCLHRPKLIRLRAHSHDCELKLGSAYLVTGYFDGSASTYHLEACHLRSI</sequence>
<evidence type="ECO:0000256" key="1">
    <source>
        <dbReference type="SAM" id="MobiDB-lite"/>
    </source>
</evidence>
<gene>
    <name evidence="3" type="primary">LOC108080378</name>
</gene>
<dbReference type="GeneID" id="108080378"/>
<evidence type="ECO:0000313" key="2">
    <source>
        <dbReference type="Proteomes" id="UP001652661"/>
    </source>
</evidence>
<dbReference type="OrthoDB" id="2015372at2759"/>
<feature type="region of interest" description="Disordered" evidence="1">
    <location>
        <begin position="1"/>
        <end position="24"/>
    </location>
</feature>
<name>A0A6P4J5L3_DROKI</name>
<protein>
    <submittedName>
        <fullName evidence="3">Uncharacterized protein isoform X3</fullName>
    </submittedName>
</protein>
<organism evidence="2 3">
    <name type="scientific">Drosophila kikkawai</name>
    <name type="common">Fruit fly</name>
    <dbReference type="NCBI Taxonomy" id="30033"/>
    <lineage>
        <taxon>Eukaryota</taxon>
        <taxon>Metazoa</taxon>
        <taxon>Ecdysozoa</taxon>
        <taxon>Arthropoda</taxon>
        <taxon>Hexapoda</taxon>
        <taxon>Insecta</taxon>
        <taxon>Pterygota</taxon>
        <taxon>Neoptera</taxon>
        <taxon>Endopterygota</taxon>
        <taxon>Diptera</taxon>
        <taxon>Brachycera</taxon>
        <taxon>Muscomorpha</taxon>
        <taxon>Ephydroidea</taxon>
        <taxon>Drosophilidae</taxon>
        <taxon>Drosophila</taxon>
        <taxon>Sophophora</taxon>
    </lineage>
</organism>
<feature type="compositionally biased region" description="Polar residues" evidence="1">
    <location>
        <begin position="1"/>
        <end position="10"/>
    </location>
</feature>
<accession>A0A6P4J5L3</accession>
<dbReference type="AlphaFoldDB" id="A0A6P4J5L3"/>
<reference evidence="3" key="1">
    <citation type="submission" date="2025-08" db="UniProtKB">
        <authorList>
            <consortium name="RefSeq"/>
        </authorList>
    </citation>
    <scope>IDENTIFICATION</scope>
    <source>
        <strain evidence="3">14028-0561.14</strain>
        <tissue evidence="3">Whole fly</tissue>
    </source>
</reference>
<keyword evidence="2" id="KW-1185">Reference proteome</keyword>
<evidence type="ECO:0000313" key="3">
    <source>
        <dbReference type="RefSeq" id="XP_017030589.1"/>
    </source>
</evidence>
<dbReference type="RefSeq" id="XP_017030589.1">
    <property type="nucleotide sequence ID" value="XM_017175100.3"/>
</dbReference>